<comment type="similarity">
    <text evidence="6">Belongs to the B9D family.</text>
</comment>
<dbReference type="PANTHER" id="PTHR12968">
    <property type="entry name" value="B9 DOMAIN-CONTAINING"/>
    <property type="match status" value="1"/>
</dbReference>
<evidence type="ECO:0000256" key="7">
    <source>
        <dbReference type="ARBA" id="ARBA00039274"/>
    </source>
</evidence>
<comment type="caution">
    <text evidence="9">The sequence shown here is derived from an EMBL/GenBank/DDBJ whole genome shotgun (WGS) entry which is preliminary data.</text>
</comment>
<keyword evidence="10" id="KW-1185">Reference proteome</keyword>
<dbReference type="PANTHER" id="PTHR12968:SF1">
    <property type="entry name" value="B9 DOMAIN-CONTAINING PROTEIN 1"/>
    <property type="match status" value="1"/>
</dbReference>
<dbReference type="GO" id="GO:0036038">
    <property type="term" value="C:MKS complex"/>
    <property type="evidence" value="ECO:0007669"/>
    <property type="project" value="TreeGrafter"/>
</dbReference>
<dbReference type="InterPro" id="IPR010796">
    <property type="entry name" value="C2_B9-type_dom"/>
</dbReference>
<evidence type="ECO:0000313" key="9">
    <source>
        <dbReference type="EMBL" id="GAU98793.1"/>
    </source>
</evidence>
<dbReference type="GO" id="GO:0060271">
    <property type="term" value="P:cilium assembly"/>
    <property type="evidence" value="ECO:0007669"/>
    <property type="project" value="TreeGrafter"/>
</dbReference>
<gene>
    <name evidence="9" type="primary">RvY_09889-1</name>
    <name evidence="9" type="synonym">RvY_09889.1</name>
    <name evidence="9" type="ORF">RvY_09889</name>
</gene>
<evidence type="ECO:0000256" key="1">
    <source>
        <dbReference type="ARBA" id="ARBA00004120"/>
    </source>
</evidence>
<protein>
    <recommendedName>
        <fullName evidence="7">B9 domain-containing protein 1</fullName>
    </recommendedName>
</protein>
<feature type="compositionally biased region" description="Polar residues" evidence="8">
    <location>
        <begin position="122"/>
        <end position="133"/>
    </location>
</feature>
<dbReference type="Proteomes" id="UP000186922">
    <property type="component" value="Unassembled WGS sequence"/>
</dbReference>
<evidence type="ECO:0000256" key="4">
    <source>
        <dbReference type="ARBA" id="ARBA00023212"/>
    </source>
</evidence>
<reference evidence="9 10" key="1">
    <citation type="journal article" date="2016" name="Nat. Commun.">
        <title>Extremotolerant tardigrade genome and improved radiotolerance of human cultured cells by tardigrade-unique protein.</title>
        <authorList>
            <person name="Hashimoto T."/>
            <person name="Horikawa D.D."/>
            <person name="Saito Y."/>
            <person name="Kuwahara H."/>
            <person name="Kozuka-Hata H."/>
            <person name="Shin-I T."/>
            <person name="Minakuchi Y."/>
            <person name="Ohishi K."/>
            <person name="Motoyama A."/>
            <person name="Aizu T."/>
            <person name="Enomoto A."/>
            <person name="Kondo K."/>
            <person name="Tanaka S."/>
            <person name="Hara Y."/>
            <person name="Koshikawa S."/>
            <person name="Sagara H."/>
            <person name="Miura T."/>
            <person name="Yokobori S."/>
            <person name="Miyagawa K."/>
            <person name="Suzuki Y."/>
            <person name="Kubo T."/>
            <person name="Oyama M."/>
            <person name="Kohara Y."/>
            <person name="Fujiyama A."/>
            <person name="Arakawa K."/>
            <person name="Katayama T."/>
            <person name="Toyoda A."/>
            <person name="Kunieda T."/>
        </authorList>
    </citation>
    <scope>NUCLEOTIDE SEQUENCE [LARGE SCALE GENOMIC DNA]</scope>
    <source>
        <strain evidence="9 10">YOKOZUNA-1</strain>
    </source>
</reference>
<dbReference type="AlphaFoldDB" id="A0A1D1VIQ8"/>
<proteinExistence type="inferred from homology"/>
<keyword evidence="5" id="KW-0966">Cell projection</keyword>
<dbReference type="EMBL" id="BDGG01000005">
    <property type="protein sequence ID" value="GAU98793.1"/>
    <property type="molecule type" value="Genomic_DNA"/>
</dbReference>
<dbReference type="Pfam" id="PF07162">
    <property type="entry name" value="B9-C2"/>
    <property type="match status" value="1"/>
</dbReference>
<evidence type="ECO:0000313" key="10">
    <source>
        <dbReference type="Proteomes" id="UP000186922"/>
    </source>
</evidence>
<organism evidence="9 10">
    <name type="scientific">Ramazzottius varieornatus</name>
    <name type="common">Water bear</name>
    <name type="synonym">Tardigrade</name>
    <dbReference type="NCBI Taxonomy" id="947166"/>
    <lineage>
        <taxon>Eukaryota</taxon>
        <taxon>Metazoa</taxon>
        <taxon>Ecdysozoa</taxon>
        <taxon>Tardigrada</taxon>
        <taxon>Eutardigrada</taxon>
        <taxon>Parachela</taxon>
        <taxon>Hypsibioidea</taxon>
        <taxon>Ramazzottiidae</taxon>
        <taxon>Ramazzottius</taxon>
    </lineage>
</organism>
<evidence type="ECO:0000256" key="5">
    <source>
        <dbReference type="ARBA" id="ARBA00023273"/>
    </source>
</evidence>
<keyword evidence="4" id="KW-0206">Cytoskeleton</keyword>
<evidence type="ECO:0000256" key="2">
    <source>
        <dbReference type="ARBA" id="ARBA00022490"/>
    </source>
</evidence>
<keyword evidence="3" id="KW-0970">Cilium biogenesis/degradation</keyword>
<sequence length="172" mass="19292">MPICIGSNQKKTIGLFTLEPSNMSTRLSGWLSGRSPELYDPRLLTRNKGREVLKTKSKGCVHVRLHVVTKDVRVLGYTLGRSEIEQMTSAIPSFQRERPWIFSGDEAASRMVPGFRKDEGGTNRNLSSGQGLNEITPVNPEDDRPGTREVVVPRPRRRTRKNNDDEPTTSTS</sequence>
<comment type="subcellular location">
    <subcellularLocation>
        <location evidence="1">Cytoplasm</location>
        <location evidence="1">Cytoskeleton</location>
        <location evidence="1">Cilium basal body</location>
    </subcellularLocation>
</comment>
<evidence type="ECO:0000256" key="8">
    <source>
        <dbReference type="SAM" id="MobiDB-lite"/>
    </source>
</evidence>
<accession>A0A1D1VIQ8</accession>
<name>A0A1D1VIQ8_RAMVA</name>
<dbReference type="OrthoDB" id="431939at2759"/>
<evidence type="ECO:0000256" key="6">
    <source>
        <dbReference type="ARBA" id="ARBA00038411"/>
    </source>
</evidence>
<dbReference type="STRING" id="947166.A0A1D1VIQ8"/>
<evidence type="ECO:0000256" key="3">
    <source>
        <dbReference type="ARBA" id="ARBA00022794"/>
    </source>
</evidence>
<feature type="region of interest" description="Disordered" evidence="8">
    <location>
        <begin position="112"/>
        <end position="172"/>
    </location>
</feature>
<keyword evidence="2" id="KW-0963">Cytoplasm</keyword>